<evidence type="ECO:0008006" key="3">
    <source>
        <dbReference type="Google" id="ProtNLM"/>
    </source>
</evidence>
<dbReference type="AlphaFoldDB" id="A0A133V8P3"/>
<proteinExistence type="predicted"/>
<evidence type="ECO:0000313" key="1">
    <source>
        <dbReference type="EMBL" id="KXB02796.1"/>
    </source>
</evidence>
<dbReference type="EMBL" id="LHXX01000003">
    <property type="protein sequence ID" value="KXB02796.1"/>
    <property type="molecule type" value="Genomic_DNA"/>
</dbReference>
<organism evidence="1 2">
    <name type="scientific">candidate division MSBL1 archaeon SCGC-AAA261D19</name>
    <dbReference type="NCBI Taxonomy" id="1698273"/>
    <lineage>
        <taxon>Archaea</taxon>
        <taxon>Methanobacteriati</taxon>
        <taxon>Methanobacteriota</taxon>
        <taxon>candidate division MSBL1</taxon>
    </lineage>
</organism>
<dbReference type="InterPro" id="IPR012340">
    <property type="entry name" value="NA-bd_OB-fold"/>
</dbReference>
<dbReference type="PANTHER" id="PTHR12150">
    <property type="entry name" value="CLASS IV SAM-BINDING METHYLTRANSFERASE-RELATED"/>
    <property type="match status" value="1"/>
</dbReference>
<dbReference type="CDD" id="cd18086">
    <property type="entry name" value="HsC9orf114-like"/>
    <property type="match status" value="1"/>
</dbReference>
<accession>A0A133V8P3</accession>
<reference evidence="1 2" key="1">
    <citation type="journal article" date="2016" name="Sci. Rep.">
        <title>Metabolic traits of an uncultured archaeal lineage -MSBL1- from brine pools of the Red Sea.</title>
        <authorList>
            <person name="Mwirichia R."/>
            <person name="Alam I."/>
            <person name="Rashid M."/>
            <person name="Vinu M."/>
            <person name="Ba-Alawi W."/>
            <person name="Anthony Kamau A."/>
            <person name="Kamanda Ngugi D."/>
            <person name="Goker M."/>
            <person name="Klenk H.P."/>
            <person name="Bajic V."/>
            <person name="Stingl U."/>
        </authorList>
    </citation>
    <scope>NUCLEOTIDE SEQUENCE [LARGE SCALE GENOMIC DNA]</scope>
    <source>
        <strain evidence="1">SCGC-AAA261D19</strain>
    </source>
</reference>
<dbReference type="SUPFAM" id="SSF50249">
    <property type="entry name" value="Nucleic acid-binding proteins"/>
    <property type="match status" value="1"/>
</dbReference>
<dbReference type="Gene3D" id="3.40.1280.10">
    <property type="match status" value="1"/>
</dbReference>
<dbReference type="InterPro" id="IPR003750">
    <property type="entry name" value="Put_MeTrfase-C9orf114-like"/>
</dbReference>
<dbReference type="SUPFAM" id="SSF75217">
    <property type="entry name" value="alpha/beta knot"/>
    <property type="match status" value="1"/>
</dbReference>
<comment type="caution">
    <text evidence="1">The sequence shown here is derived from an EMBL/GenBank/DDBJ whole genome shotgun (WGS) entry which is preliminary data.</text>
</comment>
<dbReference type="InterPro" id="IPR029026">
    <property type="entry name" value="tRNA_m1G_MTases_N"/>
</dbReference>
<evidence type="ECO:0000313" key="2">
    <source>
        <dbReference type="Proteomes" id="UP000070400"/>
    </source>
</evidence>
<gene>
    <name evidence="1" type="ORF">AKJ43_00400</name>
</gene>
<keyword evidence="2" id="KW-1185">Reference proteome</keyword>
<sequence length="281" mass="31539">MVSERSLSIFVPASLTADMSNLKQKTLKIGQIGRALAIFRVHEVWVYKDDDPKVHNQKDETKLIATILRYMNTPQYLRKQLFPKIDELRYVGLLPPLRTPHHPLKDERFSEGDYREAVCLKSSGEGSLLDLGLEKKGFTEKKLEPGKLLTVKLGERVSEGRRIVYPVRREETGEYWGFKVMLAGGLAEGLGESKPDYAVGTSRYGQNFYETFKGIKINKIKSVAVAFGGPYAGLHEICGRRSIDPSELFDALVNTIPRQGTETVRTEEALIATLALLNVLV</sequence>
<dbReference type="PANTHER" id="PTHR12150:SF13">
    <property type="entry name" value="METHYLTRANSFERASE C9ORF114-RELATED"/>
    <property type="match status" value="1"/>
</dbReference>
<name>A0A133V8P3_9EURY</name>
<dbReference type="Pfam" id="PF02598">
    <property type="entry name" value="Methyltrn_RNA_3"/>
    <property type="match status" value="1"/>
</dbReference>
<dbReference type="PATRIC" id="fig|1698273.3.peg.287"/>
<protein>
    <recommendedName>
        <fullName evidence="3">RNA-binding protein</fullName>
    </recommendedName>
</protein>
<dbReference type="Proteomes" id="UP000070400">
    <property type="component" value="Unassembled WGS sequence"/>
</dbReference>
<dbReference type="Gene3D" id="2.40.50.140">
    <property type="entry name" value="Nucleic acid-binding proteins"/>
    <property type="match status" value="1"/>
</dbReference>
<dbReference type="InterPro" id="IPR029028">
    <property type="entry name" value="Alpha/beta_knot_MTases"/>
</dbReference>